<feature type="compositionally biased region" description="Acidic residues" evidence="1">
    <location>
        <begin position="591"/>
        <end position="604"/>
    </location>
</feature>
<feature type="compositionally biased region" description="Low complexity" evidence="1">
    <location>
        <begin position="231"/>
        <end position="265"/>
    </location>
</feature>
<reference evidence="2" key="1">
    <citation type="journal article" date="2020" name="Nat. Ecol. Evol.">
        <title>Deeply conserved synteny resolves early events in vertebrate evolution.</title>
        <authorList>
            <person name="Simakov O."/>
            <person name="Marletaz F."/>
            <person name="Yue J.X."/>
            <person name="O'Connell B."/>
            <person name="Jenkins J."/>
            <person name="Brandt A."/>
            <person name="Calef R."/>
            <person name="Tung C.H."/>
            <person name="Huang T.K."/>
            <person name="Schmutz J."/>
            <person name="Satoh N."/>
            <person name="Yu J.K."/>
            <person name="Putnam N.H."/>
            <person name="Green R.E."/>
            <person name="Rokhsar D.S."/>
        </authorList>
    </citation>
    <scope>NUCLEOTIDE SEQUENCE [LARGE SCALE GENOMIC DNA]</scope>
    <source>
        <strain evidence="2">S238N-H82</strain>
    </source>
</reference>
<evidence type="ECO:0000313" key="2">
    <source>
        <dbReference type="Proteomes" id="UP000001554"/>
    </source>
</evidence>
<accession>A0A9J7HMG7</accession>
<feature type="compositionally biased region" description="Acidic residues" evidence="1">
    <location>
        <begin position="42"/>
        <end position="54"/>
    </location>
</feature>
<feature type="compositionally biased region" description="Low complexity" evidence="1">
    <location>
        <begin position="495"/>
        <end position="510"/>
    </location>
</feature>
<protein>
    <submittedName>
        <fullName evidence="3">Uncharacterized protein LOC118405530</fullName>
    </submittedName>
</protein>
<feature type="region of interest" description="Disordered" evidence="1">
    <location>
        <begin position="473"/>
        <end position="760"/>
    </location>
</feature>
<evidence type="ECO:0000313" key="3">
    <source>
        <dbReference type="RefSeq" id="XP_035660927.1"/>
    </source>
</evidence>
<feature type="compositionally biased region" description="Basic and acidic residues" evidence="1">
    <location>
        <begin position="549"/>
        <end position="561"/>
    </location>
</feature>
<dbReference type="RefSeq" id="XP_035660927.1">
    <property type="nucleotide sequence ID" value="XM_035805034.1"/>
</dbReference>
<dbReference type="PANTHER" id="PTHR14555:SF3">
    <property type="entry name" value="RABBD DOMAIN-CONTAINING PROTEIN"/>
    <property type="match status" value="1"/>
</dbReference>
<feature type="compositionally biased region" description="Basic and acidic residues" evidence="1">
    <location>
        <begin position="27"/>
        <end position="39"/>
    </location>
</feature>
<dbReference type="AlphaFoldDB" id="A0A9J7HMG7"/>
<feature type="region of interest" description="Disordered" evidence="1">
    <location>
        <begin position="231"/>
        <end position="266"/>
    </location>
</feature>
<feature type="compositionally biased region" description="Basic and acidic residues" evidence="1">
    <location>
        <begin position="625"/>
        <end position="649"/>
    </location>
</feature>
<feature type="compositionally biased region" description="Basic and acidic residues" evidence="1">
    <location>
        <begin position="72"/>
        <end position="81"/>
    </location>
</feature>
<proteinExistence type="predicted"/>
<dbReference type="Proteomes" id="UP000001554">
    <property type="component" value="Chromosome 18"/>
</dbReference>
<dbReference type="InterPro" id="IPR051745">
    <property type="entry name" value="Intracell_Transport_Effector"/>
</dbReference>
<dbReference type="PANTHER" id="PTHR14555">
    <property type="entry name" value="MYELIN-ASSOCIATED OLIGODENDROCYTIC BASIC PROTEIN MOBP -RELATED"/>
    <property type="match status" value="1"/>
</dbReference>
<sequence>MIPEPRPKRLLSRKISGSIEALNSETPLDKTPYDDHDSVVSEPDEKDASDDDIAAVEKESRTPTNGSLSPGEIRKSDFEVDKVQKYEERIAKEQKLRKKRELSPKSSHVCNELCDHDKTTALQKKVQAKSKQQNVNNDEPEDNFNLNKLVHIHGRLDSLDTQLKGVSTNSSRTGKTKKSPKERKPSEEGYYSAKGESISSPRSELPEDFTDHLSKSAFDTYSKRVSQIPLSSTASSLSSASPDMDSSTPIFSDSGPSSPAANPSSLTQDPPALYCIPVSLLAQEVFFNTEQLSSLTDYLKILKEKTLLETTRNDLGLQTEQTAARAARQVTSTVLTTLKSAEQVSQGQPDEVQTISVKRRQGSMDEAERLEEEVYLNAGKVFALQEDLRHLQNQVENIQEDTPEPQVRALEERVTRTIAQVQQSAEHVRKSQERLDLQERRESAVKTLFSQMQDAKHPLHSMVPSTRLHKTGRALRNQNHMTVAEEHNRRKSPGNSRRQSRTNSRTNLTSPEREEEVFDRNLAYRSSITKRGGESGLKWEPAQEPPLEPAERPTRLADVRRWRAKNQRADSSPVNRRKVEGEEVDNGNLDYPDEDDLVEDESDNGNDPSDPLNRLQSDGVTSPSVRERAAVWDQHWRQESDKQRLKNDSMRVLSQWEVERERKRQEWSPVRHSSPSPSGWSRESSVSPGRRRDWSRESPTSPGNRFDWSRGNPTSPGSRRDWSRESSTSPGNRPGPTANDGRPVYYSRRVPGRRGMVTSL</sequence>
<feature type="region of interest" description="Disordered" evidence="1">
    <location>
        <begin position="1"/>
        <end position="81"/>
    </location>
</feature>
<dbReference type="KEGG" id="bfo:118405530"/>
<feature type="region of interest" description="Disordered" evidence="1">
    <location>
        <begin position="157"/>
        <end position="208"/>
    </location>
</feature>
<feature type="region of interest" description="Disordered" evidence="1">
    <location>
        <begin position="123"/>
        <end position="145"/>
    </location>
</feature>
<feature type="compositionally biased region" description="Polar residues" evidence="1">
    <location>
        <begin position="614"/>
        <end position="624"/>
    </location>
</feature>
<dbReference type="OrthoDB" id="10072397at2759"/>
<feature type="compositionally biased region" description="Basic and acidic residues" evidence="1">
    <location>
        <begin position="657"/>
        <end position="666"/>
    </location>
</feature>
<feature type="compositionally biased region" description="Polar residues" evidence="1">
    <location>
        <begin position="159"/>
        <end position="172"/>
    </location>
</feature>
<gene>
    <name evidence="3" type="primary">LOC118405530</name>
</gene>
<feature type="compositionally biased region" description="Low complexity" evidence="1">
    <location>
        <begin position="673"/>
        <end position="688"/>
    </location>
</feature>
<evidence type="ECO:0000256" key="1">
    <source>
        <dbReference type="SAM" id="MobiDB-lite"/>
    </source>
</evidence>
<name>A0A9J7HMG7_BRAFL</name>
<reference evidence="3" key="2">
    <citation type="submission" date="2025-08" db="UniProtKB">
        <authorList>
            <consortium name="RefSeq"/>
        </authorList>
    </citation>
    <scope>IDENTIFICATION</scope>
    <source>
        <strain evidence="3">S238N-H82</strain>
        <tissue evidence="3">Testes</tissue>
    </source>
</reference>
<organism evidence="2 3">
    <name type="scientific">Branchiostoma floridae</name>
    <name type="common">Florida lancelet</name>
    <name type="synonym">Amphioxus</name>
    <dbReference type="NCBI Taxonomy" id="7739"/>
    <lineage>
        <taxon>Eukaryota</taxon>
        <taxon>Metazoa</taxon>
        <taxon>Chordata</taxon>
        <taxon>Cephalochordata</taxon>
        <taxon>Leptocardii</taxon>
        <taxon>Amphioxiformes</taxon>
        <taxon>Branchiostomatidae</taxon>
        <taxon>Branchiostoma</taxon>
    </lineage>
</organism>
<dbReference type="GeneID" id="118405530"/>
<keyword evidence="2" id="KW-1185">Reference proteome</keyword>